<evidence type="ECO:0000313" key="1">
    <source>
        <dbReference type="EMBL" id="QCI59545.1"/>
    </source>
</evidence>
<dbReference type="Proteomes" id="UP000298642">
    <property type="component" value="Chromosome"/>
</dbReference>
<reference evidence="2" key="1">
    <citation type="submission" date="2018-12" db="EMBL/GenBank/DDBJ databases">
        <title>Dusodibacter welbiota gen. nov., sp. nov., isolated from human faeces and emended description of the Oscillibacter genus.</title>
        <authorList>
            <person name="Le Roy T."/>
            <person name="Van der Smissen P."/>
            <person name="Delzenne N."/>
            <person name="Muccioli G."/>
            <person name="Collet J.F."/>
            <person name="Cani P.D."/>
        </authorList>
    </citation>
    <scope>NUCLEOTIDE SEQUENCE [LARGE SCALE GENOMIC DNA]</scope>
    <source>
        <strain evidence="2">J115</strain>
    </source>
</reference>
<evidence type="ECO:0000313" key="2">
    <source>
        <dbReference type="Proteomes" id="UP000298642"/>
    </source>
</evidence>
<dbReference type="EMBL" id="CP034413">
    <property type="protein sequence ID" value="QCI59545.1"/>
    <property type="molecule type" value="Genomic_DNA"/>
</dbReference>
<dbReference type="RefSeq" id="WP_136891317.1">
    <property type="nucleotide sequence ID" value="NZ_CP034413.3"/>
</dbReference>
<gene>
    <name evidence="1" type="ORF">EIO64_10215</name>
</gene>
<keyword evidence="2" id="KW-1185">Reference proteome</keyword>
<protein>
    <submittedName>
        <fullName evidence="1">Uncharacterized protein</fullName>
    </submittedName>
</protein>
<dbReference type="KEGG" id="obj:EIO64_10215"/>
<proteinExistence type="predicted"/>
<organism evidence="1 2">
    <name type="scientific">Dysosmobacter welbionis</name>
    <dbReference type="NCBI Taxonomy" id="2093857"/>
    <lineage>
        <taxon>Bacteria</taxon>
        <taxon>Bacillati</taxon>
        <taxon>Bacillota</taxon>
        <taxon>Clostridia</taxon>
        <taxon>Eubacteriales</taxon>
        <taxon>Oscillospiraceae</taxon>
        <taxon>Dysosmobacter</taxon>
    </lineage>
</organism>
<dbReference type="AlphaFoldDB" id="A0A4D7APN5"/>
<accession>A0A4D7APN5</accession>
<sequence length="173" mass="18929">MKNRKRVWVPLLVLLLVAAIWYSRPVTLPDLMKGQELQEINVLIRSLGDWAQEPETATVSVPLTSPEGAALLKQLQDLSFCRSLTDPLIKPLAQAVNASHGSVFYEAGDWMFSLSLAGTDGDFAVLNFTVREWSYAAPGQADFYGCTVPDGEAVGRGLGEQLWALAAKYDLNS</sequence>
<name>A0A4D7APN5_9FIRM</name>